<keyword evidence="8" id="KW-1185">Reference proteome</keyword>
<dbReference type="AlphaFoldDB" id="A0A3Q3GVN1"/>
<dbReference type="InterPro" id="IPR006052">
    <property type="entry name" value="TNF_dom"/>
</dbReference>
<dbReference type="InParanoid" id="A0A3Q3GVN1"/>
<dbReference type="GO" id="GO:0016020">
    <property type="term" value="C:membrane"/>
    <property type="evidence" value="ECO:0007669"/>
    <property type="project" value="UniProtKB-SubCell"/>
</dbReference>
<comment type="similarity">
    <text evidence="2">Belongs to the tumor necrosis factor family.</text>
</comment>
<evidence type="ECO:0000259" key="6">
    <source>
        <dbReference type="PROSITE" id="PS50049"/>
    </source>
</evidence>
<organism evidence="7 8">
    <name type="scientific">Labrus bergylta</name>
    <name type="common">ballan wrasse</name>
    <dbReference type="NCBI Taxonomy" id="56723"/>
    <lineage>
        <taxon>Eukaryota</taxon>
        <taxon>Metazoa</taxon>
        <taxon>Chordata</taxon>
        <taxon>Craniata</taxon>
        <taxon>Vertebrata</taxon>
        <taxon>Euteleostomi</taxon>
        <taxon>Actinopterygii</taxon>
        <taxon>Neopterygii</taxon>
        <taxon>Teleostei</taxon>
        <taxon>Neoteleostei</taxon>
        <taxon>Acanthomorphata</taxon>
        <taxon>Eupercaria</taxon>
        <taxon>Labriformes</taxon>
        <taxon>Labridae</taxon>
        <taxon>Labrus</taxon>
    </lineage>
</organism>
<dbReference type="PANTHER" id="PTHR11471">
    <property type="entry name" value="TUMOR NECROSIS FACTOR FAMILY MEMBER"/>
    <property type="match status" value="1"/>
</dbReference>
<dbReference type="OrthoDB" id="9936525at2759"/>
<dbReference type="Gene3D" id="2.60.120.40">
    <property type="match status" value="1"/>
</dbReference>
<dbReference type="PROSITE" id="PS50049">
    <property type="entry name" value="THD_2"/>
    <property type="match status" value="1"/>
</dbReference>
<dbReference type="Pfam" id="PF00229">
    <property type="entry name" value="TNF"/>
    <property type="match status" value="1"/>
</dbReference>
<evidence type="ECO:0000313" key="7">
    <source>
        <dbReference type="Ensembl" id="ENSLBEP00000038527.1"/>
    </source>
</evidence>
<dbReference type="PANTHER" id="PTHR11471:SF24">
    <property type="entry name" value="TUMOR NECROSIS FACTOR LIGAND SUPERFAMILY MEMBER 15"/>
    <property type="match status" value="1"/>
</dbReference>
<evidence type="ECO:0000256" key="2">
    <source>
        <dbReference type="ARBA" id="ARBA00008670"/>
    </source>
</evidence>
<dbReference type="GO" id="GO:0005615">
    <property type="term" value="C:extracellular space"/>
    <property type="evidence" value="ECO:0007669"/>
    <property type="project" value="UniProtKB-KW"/>
</dbReference>
<dbReference type="InterPro" id="IPR008983">
    <property type="entry name" value="Tumour_necrosis_fac-like_dom"/>
</dbReference>
<dbReference type="GeneTree" id="ENSGT01060000248544"/>
<reference evidence="7" key="2">
    <citation type="submission" date="2025-09" db="UniProtKB">
        <authorList>
            <consortium name="Ensembl"/>
        </authorList>
    </citation>
    <scope>IDENTIFICATION</scope>
</reference>
<dbReference type="SMART" id="SM00207">
    <property type="entry name" value="TNF"/>
    <property type="match status" value="1"/>
</dbReference>
<dbReference type="InterPro" id="IPR006053">
    <property type="entry name" value="TNF"/>
</dbReference>
<dbReference type="GO" id="GO:0005125">
    <property type="term" value="F:cytokine activity"/>
    <property type="evidence" value="ECO:0007669"/>
    <property type="project" value="UniProtKB-KW"/>
</dbReference>
<evidence type="ECO:0000256" key="4">
    <source>
        <dbReference type="ARBA" id="ARBA00023136"/>
    </source>
</evidence>
<protein>
    <submittedName>
        <fullName evidence="7">Tumor necrosis factor ligand superfamily member 15-like</fullName>
    </submittedName>
</protein>
<dbReference type="GO" id="GO:0005164">
    <property type="term" value="F:tumor necrosis factor receptor binding"/>
    <property type="evidence" value="ECO:0007669"/>
    <property type="project" value="InterPro"/>
</dbReference>
<dbReference type="GO" id="GO:0006955">
    <property type="term" value="P:immune response"/>
    <property type="evidence" value="ECO:0007669"/>
    <property type="project" value="InterPro"/>
</dbReference>
<evidence type="ECO:0000256" key="3">
    <source>
        <dbReference type="ARBA" id="ARBA00022514"/>
    </source>
</evidence>
<dbReference type="SUPFAM" id="SSF49842">
    <property type="entry name" value="TNF-like"/>
    <property type="match status" value="1"/>
</dbReference>
<name>A0A3Q3GVN1_9LABR</name>
<evidence type="ECO:0000256" key="5">
    <source>
        <dbReference type="SAM" id="Phobius"/>
    </source>
</evidence>
<keyword evidence="5" id="KW-1133">Transmembrane helix</keyword>
<dbReference type="PRINTS" id="PR01234">
    <property type="entry name" value="TNECROSISFCT"/>
</dbReference>
<evidence type="ECO:0000313" key="8">
    <source>
        <dbReference type="Proteomes" id="UP000261660"/>
    </source>
</evidence>
<dbReference type="GeneID" id="109992738"/>
<keyword evidence="5" id="KW-0812">Transmembrane</keyword>
<sequence length="244" mass="26997">MEAKDGRRLLIRTTVKQTSGMEEDYVQNALLQLLRQEQLRSIRMSRCVVLTLLLVLAGLALLTAAELRGRGHPAGTEDTMQPYSHSAGLIDLQEQPRSFNSPSAMLTAPRGCQSDLGLLEWESEDGNAYCHGGFSYSSGSLVVPIPGIYRVFLQITFESGREACRDWLKLTNIVFVSRDSYVKNVSLLSSVDTVICSKEPWSKSLYTAGLFSLEANSRLIVKSSNPGLIAKREEQVFFGAEFVP</sequence>
<feature type="transmembrane region" description="Helical" evidence="5">
    <location>
        <begin position="47"/>
        <end position="65"/>
    </location>
</feature>
<reference evidence="7" key="1">
    <citation type="submission" date="2025-08" db="UniProtKB">
        <authorList>
            <consortium name="Ensembl"/>
        </authorList>
    </citation>
    <scope>IDENTIFICATION</scope>
</reference>
<dbReference type="Proteomes" id="UP000261660">
    <property type="component" value="Unplaced"/>
</dbReference>
<keyword evidence="3" id="KW-0202">Cytokine</keyword>
<proteinExistence type="inferred from homology"/>
<comment type="subcellular location">
    <subcellularLocation>
        <location evidence="1">Membrane</location>
    </subcellularLocation>
</comment>
<dbReference type="CDD" id="cd00184">
    <property type="entry name" value="TNF"/>
    <property type="match status" value="1"/>
</dbReference>
<accession>A0A3Q3GVN1</accession>
<dbReference type="Ensembl" id="ENSLBET00000040121.1">
    <property type="protein sequence ID" value="ENSLBEP00000038527.1"/>
    <property type="gene ID" value="ENSLBEG00000028729.1"/>
</dbReference>
<dbReference type="RefSeq" id="XP_020501128.1">
    <property type="nucleotide sequence ID" value="XM_020645472.3"/>
</dbReference>
<keyword evidence="4 5" id="KW-0472">Membrane</keyword>
<feature type="domain" description="THD" evidence="6">
    <location>
        <begin position="88"/>
        <end position="243"/>
    </location>
</feature>
<evidence type="ECO:0000256" key="1">
    <source>
        <dbReference type="ARBA" id="ARBA00004370"/>
    </source>
</evidence>